<organism evidence="2 3">
    <name type="scientific">Cytospora chrysosperma</name>
    <name type="common">Cytospora canker fungus</name>
    <name type="synonym">Sphaeria chrysosperma</name>
    <dbReference type="NCBI Taxonomy" id="252740"/>
    <lineage>
        <taxon>Eukaryota</taxon>
        <taxon>Fungi</taxon>
        <taxon>Dikarya</taxon>
        <taxon>Ascomycota</taxon>
        <taxon>Pezizomycotina</taxon>
        <taxon>Sordariomycetes</taxon>
        <taxon>Sordariomycetidae</taxon>
        <taxon>Diaporthales</taxon>
        <taxon>Cytosporaceae</taxon>
        <taxon>Cytospora</taxon>
    </lineage>
</organism>
<feature type="region of interest" description="Disordered" evidence="1">
    <location>
        <begin position="155"/>
        <end position="284"/>
    </location>
</feature>
<dbReference type="EMBL" id="LJZO01000080">
    <property type="protein sequence ID" value="ROV87561.1"/>
    <property type="molecule type" value="Genomic_DNA"/>
</dbReference>
<feature type="compositionally biased region" description="Polar residues" evidence="1">
    <location>
        <begin position="250"/>
        <end position="259"/>
    </location>
</feature>
<feature type="compositionally biased region" description="Low complexity" evidence="1">
    <location>
        <begin position="575"/>
        <end position="593"/>
    </location>
</feature>
<evidence type="ECO:0000313" key="3">
    <source>
        <dbReference type="Proteomes" id="UP000284375"/>
    </source>
</evidence>
<name>A0A423V9N2_CYTCH</name>
<comment type="caution">
    <text evidence="2">The sequence shown here is derived from an EMBL/GenBank/DDBJ whole genome shotgun (WGS) entry which is preliminary data.</text>
</comment>
<feature type="compositionally biased region" description="Low complexity" evidence="1">
    <location>
        <begin position="125"/>
        <end position="135"/>
    </location>
</feature>
<feature type="compositionally biased region" description="Basic residues" evidence="1">
    <location>
        <begin position="114"/>
        <end position="124"/>
    </location>
</feature>
<feature type="compositionally biased region" description="Basic residues" evidence="1">
    <location>
        <begin position="642"/>
        <end position="651"/>
    </location>
</feature>
<proteinExistence type="predicted"/>
<feature type="region of interest" description="Disordered" evidence="1">
    <location>
        <begin position="526"/>
        <end position="651"/>
    </location>
</feature>
<dbReference type="STRING" id="252740.A0A423V9N2"/>
<dbReference type="AlphaFoldDB" id="A0A423V9N2"/>
<feature type="compositionally biased region" description="Polar residues" evidence="1">
    <location>
        <begin position="155"/>
        <end position="164"/>
    </location>
</feature>
<feature type="compositionally biased region" description="Low complexity" evidence="1">
    <location>
        <begin position="612"/>
        <end position="625"/>
    </location>
</feature>
<evidence type="ECO:0000313" key="2">
    <source>
        <dbReference type="EMBL" id="ROV87561.1"/>
    </source>
</evidence>
<keyword evidence="3" id="KW-1185">Reference proteome</keyword>
<accession>A0A423V9N2</accession>
<feature type="compositionally biased region" description="Low complexity" evidence="1">
    <location>
        <begin position="169"/>
        <end position="249"/>
    </location>
</feature>
<protein>
    <submittedName>
        <fullName evidence="2">Uncharacterized protein</fullName>
    </submittedName>
</protein>
<sequence>MGVSAAGGQVNPALMGAGGMPPGANAHAMQHLNPNVQHMFPQQPVNPMNYAAAQQMQQQRLQALQQQQRQMMAQQMYGNMQGGMPMMGNMQINPAQMAQFQALQQQRQLAARQRQTHINKHSWRRSNSSYSRRNSIRQISRWQLRDNIRVSQATWPRVRSTSPNYMPCSRLRPNSRLSNKLSSNNSSSNNSNNNINNTNNPLNSSNSNSRLSSNSSSSNSSSNSNNNNRLSSSSSSSNSSSNNNSSSLSQVSHSKQPSSKWAREAHSQMGHNQIKGSHTQDAKEKDIAHWQEFVHRFFSPRGIYRTNVRNKADMEASGDKQVEMNFPAIPRYLQASGAKKIELQLGQGTTDKPLPGDSHFIENSNASLTMWFETSHVVHIGTLRLSFDAEQKVDLFEFISRDHDEYVSRSLVVDGAKPNHQWVKEWHRVNSQDSKTSPEMSKKGKARAMKSPPTAPPDLDIPHSAVKHGVGITEQQFQFLEIVEVMGTMNPLFQAAHQHPNMGAYQVLDEYVGNQISQPGVQNMNGQAMPNGPNPRTPGFGQFPMGASPHAAHLQLPGSPHIGSPAAGTMQAPTMQMQHSQQGSSSNASATTSPAGQKRRRPSGVKTEEDTPGGAPTPAASGGVPQVNGVAGNKTKPPTPRMQKRVKGNPA</sequence>
<dbReference type="Proteomes" id="UP000284375">
    <property type="component" value="Unassembled WGS sequence"/>
</dbReference>
<reference evidence="2 3" key="1">
    <citation type="submission" date="2015-09" db="EMBL/GenBank/DDBJ databases">
        <title>Host preference determinants of Valsa canker pathogens revealed by comparative genomics.</title>
        <authorList>
            <person name="Yin Z."/>
            <person name="Huang L."/>
        </authorList>
    </citation>
    <scope>NUCLEOTIDE SEQUENCE [LARGE SCALE GENOMIC DNA]</scope>
    <source>
        <strain evidence="2 3">YSFL</strain>
    </source>
</reference>
<dbReference type="InterPro" id="IPR029005">
    <property type="entry name" value="LIM-bd/SEUSS"/>
</dbReference>
<evidence type="ECO:0000256" key="1">
    <source>
        <dbReference type="SAM" id="MobiDB-lite"/>
    </source>
</evidence>
<dbReference type="OrthoDB" id="774557at2759"/>
<dbReference type="PANTHER" id="PTHR10378">
    <property type="entry name" value="LIM DOMAIN-BINDING PROTEIN"/>
    <property type="match status" value="1"/>
</dbReference>
<feature type="region of interest" description="Disordered" evidence="1">
    <location>
        <begin position="112"/>
        <end position="135"/>
    </location>
</feature>
<gene>
    <name evidence="2" type="ORF">VSDG_09760</name>
</gene>
<dbReference type="Pfam" id="PF01803">
    <property type="entry name" value="LIM_bind"/>
    <property type="match status" value="1"/>
</dbReference>
<feature type="region of interest" description="Disordered" evidence="1">
    <location>
        <begin position="429"/>
        <end position="460"/>
    </location>
</feature>